<organism evidence="1 2">
    <name type="scientific">Larinioides sclopetarius</name>
    <dbReference type="NCBI Taxonomy" id="280406"/>
    <lineage>
        <taxon>Eukaryota</taxon>
        <taxon>Metazoa</taxon>
        <taxon>Ecdysozoa</taxon>
        <taxon>Arthropoda</taxon>
        <taxon>Chelicerata</taxon>
        <taxon>Arachnida</taxon>
        <taxon>Araneae</taxon>
        <taxon>Araneomorphae</taxon>
        <taxon>Entelegynae</taxon>
        <taxon>Araneoidea</taxon>
        <taxon>Araneidae</taxon>
        <taxon>Larinioides</taxon>
    </lineage>
</organism>
<name>A0AAV2A6G5_9ARAC</name>
<keyword evidence="2" id="KW-1185">Reference proteome</keyword>
<evidence type="ECO:0000313" key="2">
    <source>
        <dbReference type="Proteomes" id="UP001497382"/>
    </source>
</evidence>
<proteinExistence type="predicted"/>
<evidence type="ECO:0000313" key="1">
    <source>
        <dbReference type="EMBL" id="CAL1278580.1"/>
    </source>
</evidence>
<dbReference type="AlphaFoldDB" id="A0AAV2A6G5"/>
<feature type="non-terminal residue" evidence="1">
    <location>
        <position position="1"/>
    </location>
</feature>
<gene>
    <name evidence="1" type="ORF">LARSCL_LOCUS9870</name>
</gene>
<accession>A0AAV2A6G5</accession>
<comment type="caution">
    <text evidence="1">The sequence shown here is derived from an EMBL/GenBank/DDBJ whole genome shotgun (WGS) entry which is preliminary data.</text>
</comment>
<sequence>FNYFAVFVHRIIKEFKPGRLFSIHFPEKVIICFNLFRAQ</sequence>
<dbReference type="EMBL" id="CAXIEN010000114">
    <property type="protein sequence ID" value="CAL1278580.1"/>
    <property type="molecule type" value="Genomic_DNA"/>
</dbReference>
<dbReference type="Proteomes" id="UP001497382">
    <property type="component" value="Unassembled WGS sequence"/>
</dbReference>
<protein>
    <submittedName>
        <fullName evidence="1">Uncharacterized protein</fullName>
    </submittedName>
</protein>
<reference evidence="1 2" key="1">
    <citation type="submission" date="2024-04" db="EMBL/GenBank/DDBJ databases">
        <authorList>
            <person name="Rising A."/>
            <person name="Reimegard J."/>
            <person name="Sonavane S."/>
            <person name="Akerstrom W."/>
            <person name="Nylinder S."/>
            <person name="Hedman E."/>
            <person name="Kallberg Y."/>
        </authorList>
    </citation>
    <scope>NUCLEOTIDE SEQUENCE [LARGE SCALE GENOMIC DNA]</scope>
</reference>